<protein>
    <submittedName>
        <fullName evidence="5">ATPase components of ABC transporters with duplicated ATPase domains</fullName>
    </submittedName>
</protein>
<dbReference type="Pfam" id="PF00005">
    <property type="entry name" value="ABC_tran"/>
    <property type="match status" value="2"/>
</dbReference>
<accession>A0A1H4H8Z1</accession>
<reference evidence="5 6" key="1">
    <citation type="submission" date="2016-10" db="EMBL/GenBank/DDBJ databases">
        <authorList>
            <person name="de Groot N.N."/>
        </authorList>
    </citation>
    <scope>NUCLEOTIDE SEQUENCE [LARGE SCALE GENOMIC DNA]</scope>
    <source>
        <strain evidence="5 6">CCM7597</strain>
    </source>
</reference>
<keyword evidence="2" id="KW-0067">ATP-binding</keyword>
<sequence length="615" mass="70516">MIITLKDIKKIVGGSILFESLSFELNAQDKVGLVGRNGSGKSTLFKLITQEEPVEDGGVFIRKGTTIGYLRQIPENWQGSGRAFLEASFDSLLHIANEMKALEVEMQHADKMDQCLEKYGQLQEEFSRKGGYEMDATIKRVATGLGVEKLLNYPFMQLSGGEKTKIGLAKLLITAPDVLLLDEPTNHLDLQAIEWLESYLSQYEGTVCIISHDREFLDQTVNSIANLESGEITRYSGNFSSFERQKEEKLLADFHQYQEQQKKIKKMKEAIRRLRQWANEATPPNPKLFKKAKSMEKALERMEKKKKPLIDPKKMNLSLDSDGRSGTDVFRVENLRKTFQGREILKEVDLHLRHQDRLAVVGANGSGKSTLIKLLLGQLSADSGLVQTGSSMKVGYLPQHPLQNVPTDTRMIDYFRSEVTVTEGRARQILANFMFYGYTVFNKIGQLSGGERMRLKLAVFMHQGINILLLDEPTNHLDIESQEVLEEALAEFSGTVLGVSHDRYFLNQCFTETAYLLDGRLYRYPGSYQETQHKWKELQTIKGEKQEKSFNSHTKQSDSEEKDYEQLITLEEANLEKLEKRMLEKQEQPEWEELNRQKKRLETKITALYEQWMKV</sequence>
<dbReference type="PANTHER" id="PTHR42855">
    <property type="entry name" value="ABC TRANSPORTER ATP-BINDING SUBUNIT"/>
    <property type="match status" value="1"/>
</dbReference>
<evidence type="ECO:0000313" key="5">
    <source>
        <dbReference type="EMBL" id="SEB18254.1"/>
    </source>
</evidence>
<feature type="domain" description="ABC transporter" evidence="4">
    <location>
        <begin position="330"/>
        <end position="543"/>
    </location>
</feature>
<dbReference type="PANTHER" id="PTHR42855:SF2">
    <property type="entry name" value="DRUG RESISTANCE ABC TRANSPORTER,ATP-BINDING PROTEIN"/>
    <property type="match status" value="1"/>
</dbReference>
<dbReference type="Pfam" id="PF12848">
    <property type="entry name" value="ABC_tran_Xtn"/>
    <property type="match status" value="1"/>
</dbReference>
<dbReference type="RefSeq" id="WP_093046692.1">
    <property type="nucleotide sequence ID" value="NZ_FNQR01000024.1"/>
</dbReference>
<dbReference type="GO" id="GO:0016887">
    <property type="term" value="F:ATP hydrolysis activity"/>
    <property type="evidence" value="ECO:0007669"/>
    <property type="project" value="InterPro"/>
</dbReference>
<name>A0A1H4H8Z1_9BACI</name>
<keyword evidence="3" id="KW-0175">Coiled coil</keyword>
<dbReference type="NCBIfam" id="NF000355">
    <property type="entry name" value="ribo_prot_ABC_F"/>
    <property type="match status" value="1"/>
</dbReference>
<feature type="coiled-coil region" evidence="3">
    <location>
        <begin position="257"/>
        <end position="305"/>
    </location>
</feature>
<dbReference type="Gene3D" id="3.40.50.300">
    <property type="entry name" value="P-loop containing nucleotide triphosphate hydrolases"/>
    <property type="match status" value="2"/>
</dbReference>
<dbReference type="OrthoDB" id="9760950at2"/>
<evidence type="ECO:0000256" key="2">
    <source>
        <dbReference type="ARBA" id="ARBA00022840"/>
    </source>
</evidence>
<organism evidence="5 6">
    <name type="scientific">Thalassobacillus cyri</name>
    <dbReference type="NCBI Taxonomy" id="571932"/>
    <lineage>
        <taxon>Bacteria</taxon>
        <taxon>Bacillati</taxon>
        <taxon>Bacillota</taxon>
        <taxon>Bacilli</taxon>
        <taxon>Bacillales</taxon>
        <taxon>Bacillaceae</taxon>
        <taxon>Thalassobacillus</taxon>
    </lineage>
</organism>
<dbReference type="InterPro" id="IPR003439">
    <property type="entry name" value="ABC_transporter-like_ATP-bd"/>
</dbReference>
<dbReference type="InterPro" id="IPR017871">
    <property type="entry name" value="ABC_transporter-like_CS"/>
</dbReference>
<keyword evidence="1" id="KW-0547">Nucleotide-binding</keyword>
<dbReference type="InterPro" id="IPR027417">
    <property type="entry name" value="P-loop_NTPase"/>
</dbReference>
<dbReference type="EMBL" id="FNQR01000024">
    <property type="protein sequence ID" value="SEB18254.1"/>
    <property type="molecule type" value="Genomic_DNA"/>
</dbReference>
<feature type="coiled-coil region" evidence="3">
    <location>
        <begin position="561"/>
        <end position="611"/>
    </location>
</feature>
<feature type="domain" description="ABC transporter" evidence="4">
    <location>
        <begin position="3"/>
        <end position="254"/>
    </location>
</feature>
<evidence type="ECO:0000259" key="4">
    <source>
        <dbReference type="PROSITE" id="PS50893"/>
    </source>
</evidence>
<proteinExistence type="predicted"/>
<keyword evidence="6" id="KW-1185">Reference proteome</keyword>
<evidence type="ECO:0000256" key="1">
    <source>
        <dbReference type="ARBA" id="ARBA00022741"/>
    </source>
</evidence>
<dbReference type="Proteomes" id="UP000198584">
    <property type="component" value="Unassembled WGS sequence"/>
</dbReference>
<dbReference type="SMART" id="SM00382">
    <property type="entry name" value="AAA"/>
    <property type="match status" value="2"/>
</dbReference>
<dbReference type="GO" id="GO:0005524">
    <property type="term" value="F:ATP binding"/>
    <property type="evidence" value="ECO:0007669"/>
    <property type="project" value="UniProtKB-KW"/>
</dbReference>
<dbReference type="FunFam" id="3.40.50.300:FF:000011">
    <property type="entry name" value="Putative ABC transporter ATP-binding component"/>
    <property type="match status" value="1"/>
</dbReference>
<dbReference type="InterPro" id="IPR051309">
    <property type="entry name" value="ABCF_ATPase"/>
</dbReference>
<dbReference type="STRING" id="571932.SAMN05421743_12443"/>
<dbReference type="PROSITE" id="PS50893">
    <property type="entry name" value="ABC_TRANSPORTER_2"/>
    <property type="match status" value="2"/>
</dbReference>
<dbReference type="AlphaFoldDB" id="A0A1H4H8Z1"/>
<gene>
    <name evidence="5" type="ORF">SAMN05421743_12443</name>
</gene>
<dbReference type="InterPro" id="IPR032781">
    <property type="entry name" value="ABC_tran_Xtn"/>
</dbReference>
<evidence type="ECO:0000256" key="3">
    <source>
        <dbReference type="SAM" id="Coils"/>
    </source>
</evidence>
<dbReference type="CDD" id="cd03221">
    <property type="entry name" value="ABCF_EF-3"/>
    <property type="match status" value="2"/>
</dbReference>
<dbReference type="SUPFAM" id="SSF52540">
    <property type="entry name" value="P-loop containing nucleoside triphosphate hydrolases"/>
    <property type="match status" value="2"/>
</dbReference>
<dbReference type="PROSITE" id="PS00211">
    <property type="entry name" value="ABC_TRANSPORTER_1"/>
    <property type="match status" value="2"/>
</dbReference>
<dbReference type="InterPro" id="IPR003593">
    <property type="entry name" value="AAA+_ATPase"/>
</dbReference>
<evidence type="ECO:0000313" key="6">
    <source>
        <dbReference type="Proteomes" id="UP000198584"/>
    </source>
</evidence>